<gene>
    <name evidence="2" type="ORF">Tcan_18348</name>
</gene>
<dbReference type="EMBL" id="JPKZ01002700">
    <property type="protein sequence ID" value="KHN75457.1"/>
    <property type="molecule type" value="Genomic_DNA"/>
</dbReference>
<dbReference type="AlphaFoldDB" id="A0A0B2V1X4"/>
<evidence type="ECO:0000256" key="1">
    <source>
        <dbReference type="SAM" id="MobiDB-lite"/>
    </source>
</evidence>
<name>A0A0B2V1X4_TOXCA</name>
<proteinExistence type="predicted"/>
<protein>
    <submittedName>
        <fullName evidence="2">Uncharacterized protein</fullName>
    </submittedName>
</protein>
<keyword evidence="3" id="KW-1185">Reference proteome</keyword>
<evidence type="ECO:0000313" key="2">
    <source>
        <dbReference type="EMBL" id="KHN75457.1"/>
    </source>
</evidence>
<organism evidence="2 3">
    <name type="scientific">Toxocara canis</name>
    <name type="common">Canine roundworm</name>
    <dbReference type="NCBI Taxonomy" id="6265"/>
    <lineage>
        <taxon>Eukaryota</taxon>
        <taxon>Metazoa</taxon>
        <taxon>Ecdysozoa</taxon>
        <taxon>Nematoda</taxon>
        <taxon>Chromadorea</taxon>
        <taxon>Rhabditida</taxon>
        <taxon>Spirurina</taxon>
        <taxon>Ascaridomorpha</taxon>
        <taxon>Ascaridoidea</taxon>
        <taxon>Toxocaridae</taxon>
        <taxon>Toxocara</taxon>
    </lineage>
</organism>
<feature type="region of interest" description="Disordered" evidence="1">
    <location>
        <begin position="44"/>
        <end position="82"/>
    </location>
</feature>
<reference evidence="2 3" key="1">
    <citation type="submission" date="2014-11" db="EMBL/GenBank/DDBJ databases">
        <title>Genetic blueprint of the zoonotic pathogen Toxocara canis.</title>
        <authorList>
            <person name="Zhu X.-Q."/>
            <person name="Korhonen P.K."/>
            <person name="Cai H."/>
            <person name="Young N.D."/>
            <person name="Nejsum P."/>
            <person name="von Samson-Himmelstjerna G."/>
            <person name="Boag P.R."/>
            <person name="Tan P."/>
            <person name="Li Q."/>
            <person name="Min J."/>
            <person name="Yang Y."/>
            <person name="Wang X."/>
            <person name="Fang X."/>
            <person name="Hall R.S."/>
            <person name="Hofmann A."/>
            <person name="Sternberg P.W."/>
            <person name="Jex A.R."/>
            <person name="Gasser R.B."/>
        </authorList>
    </citation>
    <scope>NUCLEOTIDE SEQUENCE [LARGE SCALE GENOMIC DNA]</scope>
    <source>
        <strain evidence="2">PN_DK_2014</strain>
    </source>
</reference>
<sequence>MDSSVRMNNYGGDYVGQLSLSHISGYIGVTKPTLDEQNANKRHIASPHEGTDCGNVVSDADRQSPGNRIAPNDANSGTVSSVTLEMSARPVEGVLRKREGSLPDLRGYLYLISRVILASQSQHSMNKMLTIWSPRSCPSTRKRQGCMHEPASCIILQTVPRIRIRCRGELTAKLLSTLSLNAPIFKLLI</sequence>
<feature type="compositionally biased region" description="Polar residues" evidence="1">
    <location>
        <begin position="73"/>
        <end position="82"/>
    </location>
</feature>
<comment type="caution">
    <text evidence="2">The sequence shown here is derived from an EMBL/GenBank/DDBJ whole genome shotgun (WGS) entry which is preliminary data.</text>
</comment>
<accession>A0A0B2V1X4</accession>
<evidence type="ECO:0000313" key="3">
    <source>
        <dbReference type="Proteomes" id="UP000031036"/>
    </source>
</evidence>
<dbReference type="Proteomes" id="UP000031036">
    <property type="component" value="Unassembled WGS sequence"/>
</dbReference>